<evidence type="ECO:0000256" key="1">
    <source>
        <dbReference type="ARBA" id="ARBA00023125"/>
    </source>
</evidence>
<dbReference type="SUPFAM" id="SSF52172">
    <property type="entry name" value="CheY-like"/>
    <property type="match status" value="1"/>
</dbReference>
<dbReference type="SMART" id="SM00421">
    <property type="entry name" value="HTH_LUXR"/>
    <property type="match status" value="1"/>
</dbReference>
<sequence length="232" mass="24910">MTMNPAEAPLRILLADPDPISRHVLSGLLDLTGEVDLRCSLDSRTPAREWPVHGIDVAVLCIDADEDLYPQVAALAGKGIRVIVLGAHWNRARLDAAFGFGAMGCLIKTPDPANLILGVRAVSGDHCVLSPELLGMYVAPRGSRAKTDLSLQERALDSLTKREREVLDLIANGASTEDVAARLTVSVSTVKSHVSRALGKLDVRNRLEAVLLMQHAAKSTRASHGPARVPQR</sequence>
<dbReference type="PANTHER" id="PTHR43214">
    <property type="entry name" value="TWO-COMPONENT RESPONSE REGULATOR"/>
    <property type="match status" value="1"/>
</dbReference>
<gene>
    <name evidence="5" type="ORF">DFR70_107156</name>
</gene>
<accession>A0A318KB66</accession>
<evidence type="ECO:0000256" key="2">
    <source>
        <dbReference type="PROSITE-ProRule" id="PRU00169"/>
    </source>
</evidence>
<dbReference type="PRINTS" id="PR00038">
    <property type="entry name" value="HTHLUXR"/>
</dbReference>
<proteinExistence type="predicted"/>
<dbReference type="AlphaFoldDB" id="A0A318KB66"/>
<dbReference type="GO" id="GO:0006355">
    <property type="term" value="P:regulation of DNA-templated transcription"/>
    <property type="evidence" value="ECO:0007669"/>
    <property type="project" value="InterPro"/>
</dbReference>
<dbReference type="OrthoDB" id="161302at2"/>
<dbReference type="EMBL" id="QJKF01000007">
    <property type="protein sequence ID" value="PXX62289.1"/>
    <property type="molecule type" value="Genomic_DNA"/>
</dbReference>
<evidence type="ECO:0000313" key="5">
    <source>
        <dbReference type="EMBL" id="PXX62289.1"/>
    </source>
</evidence>
<dbReference type="PROSITE" id="PS50110">
    <property type="entry name" value="RESPONSE_REGULATORY"/>
    <property type="match status" value="1"/>
</dbReference>
<dbReference type="PROSITE" id="PS50043">
    <property type="entry name" value="HTH_LUXR_2"/>
    <property type="match status" value="1"/>
</dbReference>
<dbReference type="InterPro" id="IPR000792">
    <property type="entry name" value="Tscrpt_reg_LuxR_C"/>
</dbReference>
<dbReference type="InterPro" id="IPR001789">
    <property type="entry name" value="Sig_transdc_resp-reg_receiver"/>
</dbReference>
<dbReference type="GO" id="GO:0000160">
    <property type="term" value="P:phosphorelay signal transduction system"/>
    <property type="evidence" value="ECO:0007669"/>
    <property type="project" value="InterPro"/>
</dbReference>
<dbReference type="RefSeq" id="WP_051186506.1">
    <property type="nucleotide sequence ID" value="NZ_QJKF01000007.1"/>
</dbReference>
<feature type="domain" description="Response regulatory" evidence="4">
    <location>
        <begin position="11"/>
        <end position="123"/>
    </location>
</feature>
<protein>
    <submittedName>
        <fullName evidence="5">DNA-binding NarL/FixJ family response regulator</fullName>
    </submittedName>
</protein>
<keyword evidence="1 5" id="KW-0238">DNA-binding</keyword>
<dbReference type="PROSITE" id="PS00622">
    <property type="entry name" value="HTH_LUXR_1"/>
    <property type="match status" value="1"/>
</dbReference>
<keyword evidence="6" id="KW-1185">Reference proteome</keyword>
<dbReference type="GO" id="GO:0003677">
    <property type="term" value="F:DNA binding"/>
    <property type="evidence" value="ECO:0007669"/>
    <property type="project" value="UniProtKB-KW"/>
</dbReference>
<dbReference type="InterPro" id="IPR039420">
    <property type="entry name" value="WalR-like"/>
</dbReference>
<feature type="domain" description="HTH luxR-type" evidence="3">
    <location>
        <begin position="152"/>
        <end position="217"/>
    </location>
</feature>
<dbReference type="Proteomes" id="UP000247569">
    <property type="component" value="Unassembled WGS sequence"/>
</dbReference>
<comment type="caution">
    <text evidence="2">Lacks conserved residue(s) required for the propagation of feature annotation.</text>
</comment>
<evidence type="ECO:0000259" key="3">
    <source>
        <dbReference type="PROSITE" id="PS50043"/>
    </source>
</evidence>
<evidence type="ECO:0000313" key="6">
    <source>
        <dbReference type="Proteomes" id="UP000247569"/>
    </source>
</evidence>
<organism evidence="5 6">
    <name type="scientific">Nocardia tenerifensis</name>
    <dbReference type="NCBI Taxonomy" id="228006"/>
    <lineage>
        <taxon>Bacteria</taxon>
        <taxon>Bacillati</taxon>
        <taxon>Actinomycetota</taxon>
        <taxon>Actinomycetes</taxon>
        <taxon>Mycobacteriales</taxon>
        <taxon>Nocardiaceae</taxon>
        <taxon>Nocardia</taxon>
    </lineage>
</organism>
<dbReference type="Pfam" id="PF00196">
    <property type="entry name" value="GerE"/>
    <property type="match status" value="1"/>
</dbReference>
<name>A0A318KB66_9NOCA</name>
<dbReference type="SUPFAM" id="SSF46894">
    <property type="entry name" value="C-terminal effector domain of the bipartite response regulators"/>
    <property type="match status" value="1"/>
</dbReference>
<dbReference type="InterPro" id="IPR011006">
    <property type="entry name" value="CheY-like_superfamily"/>
</dbReference>
<reference evidence="5 6" key="1">
    <citation type="submission" date="2018-05" db="EMBL/GenBank/DDBJ databases">
        <title>Genomic Encyclopedia of Type Strains, Phase IV (KMG-IV): sequencing the most valuable type-strain genomes for metagenomic binning, comparative biology and taxonomic classification.</title>
        <authorList>
            <person name="Goeker M."/>
        </authorList>
    </citation>
    <scope>NUCLEOTIDE SEQUENCE [LARGE SCALE GENOMIC DNA]</scope>
    <source>
        <strain evidence="5 6">DSM 44704</strain>
    </source>
</reference>
<dbReference type="Gene3D" id="3.40.50.2300">
    <property type="match status" value="1"/>
</dbReference>
<dbReference type="InterPro" id="IPR016032">
    <property type="entry name" value="Sig_transdc_resp-reg_C-effctor"/>
</dbReference>
<dbReference type="CDD" id="cd06170">
    <property type="entry name" value="LuxR_C_like"/>
    <property type="match status" value="1"/>
</dbReference>
<evidence type="ECO:0000259" key="4">
    <source>
        <dbReference type="PROSITE" id="PS50110"/>
    </source>
</evidence>
<comment type="caution">
    <text evidence="5">The sequence shown here is derived from an EMBL/GenBank/DDBJ whole genome shotgun (WGS) entry which is preliminary data.</text>
</comment>